<protein>
    <recommendedName>
        <fullName evidence="4">Lipoprotein</fullName>
    </recommendedName>
</protein>
<evidence type="ECO:0000313" key="3">
    <source>
        <dbReference type="Proteomes" id="UP000563426"/>
    </source>
</evidence>
<reference evidence="2 3" key="1">
    <citation type="submission" date="2020-05" db="EMBL/GenBank/DDBJ databases">
        <authorList>
            <person name="Whitworth D."/>
        </authorList>
    </citation>
    <scope>NUCLEOTIDE SEQUENCE [LARGE SCALE GENOMIC DNA]</scope>
    <source>
        <strain evidence="2 3">AB043B</strain>
    </source>
</reference>
<evidence type="ECO:0000313" key="2">
    <source>
        <dbReference type="EMBL" id="NOK34853.1"/>
    </source>
</evidence>
<evidence type="ECO:0008006" key="4">
    <source>
        <dbReference type="Google" id="ProtNLM"/>
    </source>
</evidence>
<dbReference type="EMBL" id="JABFJV010000085">
    <property type="protein sequence ID" value="NOK34853.1"/>
    <property type="molecule type" value="Genomic_DNA"/>
</dbReference>
<dbReference type="RefSeq" id="WP_171435809.1">
    <property type="nucleotide sequence ID" value="NZ_JABFJV010000085.1"/>
</dbReference>
<sequence>MMEVRMRKARLWAVVFAVGSGMLGGCGDSDPPTKPSADAGTVDAGTVDAGTSGDGGTQGNDGGTQVDGGGTQVDAGTDAGSLGEPLPCERTQGICAGARRAVVDGAYEPVCTARSYGASYEAAETRCDGLDNDCDGVTDPPSWSQVTSLGLPPHSGRISSLRVTDGMLAVVFDRQAVARVIRLDTALTSPGITEVPVEVMDDMLALDSVSTRLLRTSQGPALYYSSAGPGHDHTRGHLILLDEQGHRVPREGEPEAGALLFDQPVGDRATAAAVSADGTQVFAAWRDTSGIVFGGRELWGTLTGLDGQGVVSPRVLMRPLAEDKVLYGVDVMGLRDGGFVVLAQEIKEGASEGLLRLQRFDNALQPVGEEQTFPADANPETRLVDLGAAAGDALESPAIVLRGPQGSDRVLKVLGNLFGEVNSRALAVTTPGEAPWFGATVTSRGLQAAWLSVSTDPQGGDSWFRWRGRFWALGQGGVPKDLSPGPDLLPLHRYAQWVMLEELQDNWMGALVMTSTESPMAHTLQAVRYCAP</sequence>
<name>A0A7Y4NT32_9BACT</name>
<dbReference type="AlphaFoldDB" id="A0A7Y4NT32"/>
<organism evidence="2 3">
    <name type="scientific">Corallococcus exercitus</name>
    <dbReference type="NCBI Taxonomy" id="2316736"/>
    <lineage>
        <taxon>Bacteria</taxon>
        <taxon>Pseudomonadati</taxon>
        <taxon>Myxococcota</taxon>
        <taxon>Myxococcia</taxon>
        <taxon>Myxococcales</taxon>
        <taxon>Cystobacterineae</taxon>
        <taxon>Myxococcaceae</taxon>
        <taxon>Corallococcus</taxon>
    </lineage>
</organism>
<gene>
    <name evidence="2" type="ORF">HMI49_16765</name>
</gene>
<feature type="region of interest" description="Disordered" evidence="1">
    <location>
        <begin position="27"/>
        <end position="86"/>
    </location>
</feature>
<proteinExistence type="predicted"/>
<keyword evidence="3" id="KW-1185">Reference proteome</keyword>
<feature type="compositionally biased region" description="Gly residues" evidence="1">
    <location>
        <begin position="52"/>
        <end position="71"/>
    </location>
</feature>
<dbReference type="Proteomes" id="UP000563426">
    <property type="component" value="Unassembled WGS sequence"/>
</dbReference>
<dbReference type="PROSITE" id="PS51257">
    <property type="entry name" value="PROKAR_LIPOPROTEIN"/>
    <property type="match status" value="1"/>
</dbReference>
<evidence type="ECO:0000256" key="1">
    <source>
        <dbReference type="SAM" id="MobiDB-lite"/>
    </source>
</evidence>
<comment type="caution">
    <text evidence="2">The sequence shown here is derived from an EMBL/GenBank/DDBJ whole genome shotgun (WGS) entry which is preliminary data.</text>
</comment>
<accession>A0A7Y4NT32</accession>